<reference evidence="3" key="1">
    <citation type="journal article" date="2020" name="Nat. Commun.">
        <title>Genome sequence of the cluster root forming white lupin.</title>
        <authorList>
            <person name="Hufnagel B."/>
            <person name="Marques A."/>
            <person name="Soriano A."/>
            <person name="Marques L."/>
            <person name="Divol F."/>
            <person name="Doumas P."/>
            <person name="Sallet E."/>
            <person name="Mancinotti D."/>
            <person name="Carrere S."/>
            <person name="Marande W."/>
            <person name="Arribat S."/>
            <person name="Keller J."/>
            <person name="Huneau C."/>
            <person name="Blein T."/>
            <person name="Aime D."/>
            <person name="Laguerre M."/>
            <person name="Taylor J."/>
            <person name="Schubert V."/>
            <person name="Nelson M."/>
            <person name="Geu-Flores F."/>
            <person name="Crespi M."/>
            <person name="Gallardo-Guerrero K."/>
            <person name="Delaux P.-M."/>
            <person name="Salse J."/>
            <person name="Berges H."/>
            <person name="Guyot R."/>
            <person name="Gouzy J."/>
            <person name="Peret B."/>
        </authorList>
    </citation>
    <scope>NUCLEOTIDE SEQUENCE [LARGE SCALE GENOMIC DNA]</scope>
    <source>
        <strain evidence="3">cv. Amiga</strain>
    </source>
</reference>
<comment type="caution">
    <text evidence="2">The sequence shown here is derived from an EMBL/GenBank/DDBJ whole genome shotgun (WGS) entry which is preliminary data.</text>
</comment>
<dbReference type="AlphaFoldDB" id="A0A6A4PPW0"/>
<dbReference type="SUPFAM" id="SSF52490">
    <property type="entry name" value="Tubulin nucleotide-binding domain-like"/>
    <property type="match status" value="1"/>
</dbReference>
<feature type="domain" description="Tubulin/FtsZ GTPase" evidence="1">
    <location>
        <begin position="23"/>
        <end position="98"/>
    </location>
</feature>
<gene>
    <name evidence="2" type="ORF">Lalb_Chr11g0061881</name>
</gene>
<organism evidence="2 3">
    <name type="scientific">Lupinus albus</name>
    <name type="common">White lupine</name>
    <name type="synonym">Lupinus termis</name>
    <dbReference type="NCBI Taxonomy" id="3870"/>
    <lineage>
        <taxon>Eukaryota</taxon>
        <taxon>Viridiplantae</taxon>
        <taxon>Streptophyta</taxon>
        <taxon>Embryophyta</taxon>
        <taxon>Tracheophyta</taxon>
        <taxon>Spermatophyta</taxon>
        <taxon>Magnoliopsida</taxon>
        <taxon>eudicotyledons</taxon>
        <taxon>Gunneridae</taxon>
        <taxon>Pentapetalae</taxon>
        <taxon>rosids</taxon>
        <taxon>fabids</taxon>
        <taxon>Fabales</taxon>
        <taxon>Fabaceae</taxon>
        <taxon>Papilionoideae</taxon>
        <taxon>50 kb inversion clade</taxon>
        <taxon>genistoids sensu lato</taxon>
        <taxon>core genistoids</taxon>
        <taxon>Genisteae</taxon>
        <taxon>Lupinus</taxon>
    </lineage>
</organism>
<evidence type="ECO:0000313" key="3">
    <source>
        <dbReference type="Proteomes" id="UP000447434"/>
    </source>
</evidence>
<keyword evidence="3" id="KW-1185">Reference proteome</keyword>
<dbReference type="OrthoDB" id="1662883at2759"/>
<dbReference type="InterPro" id="IPR036525">
    <property type="entry name" value="Tubulin/FtsZ_GTPase_sf"/>
</dbReference>
<dbReference type="Pfam" id="PF00091">
    <property type="entry name" value="Tubulin"/>
    <property type="match status" value="1"/>
</dbReference>
<dbReference type="InterPro" id="IPR003008">
    <property type="entry name" value="Tubulin_FtsZ_GTPase"/>
</dbReference>
<name>A0A6A4PPW0_LUPAL</name>
<dbReference type="PANTHER" id="PTHR36527:SF3">
    <property type="entry name" value="OS01G0282866 PROTEIN"/>
    <property type="match status" value="1"/>
</dbReference>
<protein>
    <submittedName>
        <fullName evidence="2">Putative purine-nucleoside phosphorylase</fullName>
    </submittedName>
</protein>
<dbReference type="GO" id="GO:0005525">
    <property type="term" value="F:GTP binding"/>
    <property type="evidence" value="ECO:0007669"/>
    <property type="project" value="InterPro"/>
</dbReference>
<dbReference type="Proteomes" id="UP000447434">
    <property type="component" value="Chromosome 11"/>
</dbReference>
<proteinExistence type="predicted"/>
<dbReference type="Gene3D" id="3.40.50.1440">
    <property type="entry name" value="Tubulin/FtsZ, GTPase domain"/>
    <property type="match status" value="1"/>
</dbReference>
<sequence length="102" mass="11243">MTGIDPTRKYTGTAKVNSDIQLELINVYYNEASGGRYVPRAVLIDLEPRTMDSIRSGTSCLLILVLEIIGQGHYTECAELIDSVLDVTRKEAENSDCFARSG</sequence>
<evidence type="ECO:0000313" key="2">
    <source>
        <dbReference type="EMBL" id="KAE9603528.1"/>
    </source>
</evidence>
<dbReference type="EMBL" id="WOCE01000011">
    <property type="protein sequence ID" value="KAE9603528.1"/>
    <property type="molecule type" value="Genomic_DNA"/>
</dbReference>
<accession>A0A6A4PPW0</accession>
<dbReference type="PANTHER" id="PTHR36527">
    <property type="entry name" value="OS01G0282866 PROTEIN"/>
    <property type="match status" value="1"/>
</dbReference>
<evidence type="ECO:0000259" key="1">
    <source>
        <dbReference type="Pfam" id="PF00091"/>
    </source>
</evidence>